<dbReference type="Gene3D" id="1.10.287.770">
    <property type="entry name" value="YojJ-like"/>
    <property type="match status" value="1"/>
</dbReference>
<gene>
    <name evidence="2" type="ORF">X975_25703</name>
</gene>
<keyword evidence="1" id="KW-1133">Transmembrane helix</keyword>
<dbReference type="Proteomes" id="UP000054359">
    <property type="component" value="Unassembled WGS sequence"/>
</dbReference>
<feature type="non-terminal residue" evidence="2">
    <location>
        <position position="65"/>
    </location>
</feature>
<dbReference type="OrthoDB" id="10068240at2759"/>
<keyword evidence="3" id="KW-1185">Reference proteome</keyword>
<sequence>MFSYIGGYMGMWLGLSLISLFDLFETICYLLYYPVGRIIETSKQEQAKNLLKEYGRKKHYSSYVY</sequence>
<reference evidence="2 3" key="1">
    <citation type="submission" date="2013-11" db="EMBL/GenBank/DDBJ databases">
        <title>Genome sequencing of Stegodyphus mimosarum.</title>
        <authorList>
            <person name="Bechsgaard J."/>
        </authorList>
    </citation>
    <scope>NUCLEOTIDE SEQUENCE [LARGE SCALE GENOMIC DNA]</scope>
</reference>
<proteinExistence type="predicted"/>
<evidence type="ECO:0000313" key="3">
    <source>
        <dbReference type="Proteomes" id="UP000054359"/>
    </source>
</evidence>
<name>A0A087UTS7_STEMI</name>
<dbReference type="EMBL" id="KK121579">
    <property type="protein sequence ID" value="KFM80766.1"/>
    <property type="molecule type" value="Genomic_DNA"/>
</dbReference>
<accession>A0A087UTS7</accession>
<organism evidence="2 3">
    <name type="scientific">Stegodyphus mimosarum</name>
    <name type="common">African social velvet spider</name>
    <dbReference type="NCBI Taxonomy" id="407821"/>
    <lineage>
        <taxon>Eukaryota</taxon>
        <taxon>Metazoa</taxon>
        <taxon>Ecdysozoa</taxon>
        <taxon>Arthropoda</taxon>
        <taxon>Chelicerata</taxon>
        <taxon>Arachnida</taxon>
        <taxon>Araneae</taxon>
        <taxon>Araneomorphae</taxon>
        <taxon>Entelegynae</taxon>
        <taxon>Eresoidea</taxon>
        <taxon>Eresidae</taxon>
        <taxon>Stegodyphus</taxon>
    </lineage>
</organism>
<keyword evidence="1" id="KW-0812">Transmembrane</keyword>
<keyword evidence="1" id="KW-0472">Membrane</keyword>
<protein>
    <submittedName>
        <fullName evidence="2">Uncharacterized protein</fullName>
    </submittedName>
</protein>
<dbReference type="AlphaFoldDB" id="A0A087UTS7"/>
<evidence type="ECO:0000313" key="2">
    <source>
        <dbReference type="EMBL" id="KFM80766.1"/>
    </source>
</evidence>
<feature type="transmembrane region" description="Helical" evidence="1">
    <location>
        <begin position="12"/>
        <end position="33"/>
    </location>
</feature>
<evidence type="ECO:0000256" key="1">
    <source>
        <dbReference type="SAM" id="Phobius"/>
    </source>
</evidence>